<gene>
    <name evidence="1" type="ORF">HNR60_000673</name>
</gene>
<dbReference type="EMBL" id="JACHIH010000002">
    <property type="protein sequence ID" value="MBB5045938.1"/>
    <property type="molecule type" value="Genomic_DNA"/>
</dbReference>
<accession>A0A7W7Z0U0</accession>
<sequence>MTGGAMKVWSDADMYATADAIATLGEGNLLHLLKPPLIGLQTLLGRASRNADLMRRIRLAKSVRKQRLSEQADDRYAAALIDVLPLIRSGATVADACRNNPHSPDPTVIFGLLKKRPELKLKLDQAVADREAMKVANRLPPLSDDQIERIMAAVSNGALIKEAFAATSNRSSSELRVFLRSRPDLKARLNTAVAEREASNRARGRQAVVEKRTWSDADYDAALDAIRNHRGRSIHDVLGNNLPTYNGIWDRSRRSVGFAERFRDAIGEQMAWRRTTYAKQPKRIYQQETLRRGLNENELYREASKLFHRGMDPDLRDDLISNVVTAVLAGELPRDELAVRGAAVGWHHHRKLNGRQMDTLDRPAYDNAKISLLDTITGDQWSFEGAI</sequence>
<name>A0A7W7Z0U0_9BRAD</name>
<reference evidence="1 2" key="1">
    <citation type="submission" date="2020-08" db="EMBL/GenBank/DDBJ databases">
        <title>Genomic Encyclopedia of Type Strains, Phase IV (KMG-IV): sequencing the most valuable type-strain genomes for metagenomic binning, comparative biology and taxonomic classification.</title>
        <authorList>
            <person name="Goeker M."/>
        </authorList>
    </citation>
    <scope>NUCLEOTIDE SEQUENCE [LARGE SCALE GENOMIC DNA]</scope>
    <source>
        <strain evidence="1 2">DSM 12706</strain>
    </source>
</reference>
<dbReference type="RefSeq" id="WP_184254258.1">
    <property type="nucleotide sequence ID" value="NZ_JACHIH010000002.1"/>
</dbReference>
<proteinExistence type="predicted"/>
<comment type="caution">
    <text evidence="1">The sequence shown here is derived from an EMBL/GenBank/DDBJ whole genome shotgun (WGS) entry which is preliminary data.</text>
</comment>
<keyword evidence="2" id="KW-1185">Reference proteome</keyword>
<dbReference type="Proteomes" id="UP000542353">
    <property type="component" value="Unassembled WGS sequence"/>
</dbReference>
<protein>
    <submittedName>
        <fullName evidence="1">Uncharacterized protein</fullName>
    </submittedName>
</protein>
<evidence type="ECO:0000313" key="2">
    <source>
        <dbReference type="Proteomes" id="UP000542353"/>
    </source>
</evidence>
<evidence type="ECO:0000313" key="1">
    <source>
        <dbReference type="EMBL" id="MBB5045938.1"/>
    </source>
</evidence>
<organism evidence="1 2">
    <name type="scientific">Rhodopseudomonas rhenobacensis</name>
    <dbReference type="NCBI Taxonomy" id="87461"/>
    <lineage>
        <taxon>Bacteria</taxon>
        <taxon>Pseudomonadati</taxon>
        <taxon>Pseudomonadota</taxon>
        <taxon>Alphaproteobacteria</taxon>
        <taxon>Hyphomicrobiales</taxon>
        <taxon>Nitrobacteraceae</taxon>
        <taxon>Rhodopseudomonas</taxon>
    </lineage>
</organism>
<dbReference type="AlphaFoldDB" id="A0A7W7Z0U0"/>